<dbReference type="RefSeq" id="WP_117918508.1">
    <property type="nucleotide sequence ID" value="NZ_QRUL01000003.1"/>
</dbReference>
<proteinExistence type="predicted"/>
<protein>
    <submittedName>
        <fullName evidence="2">Uncharacterized protein</fullName>
    </submittedName>
</protein>
<gene>
    <name evidence="2" type="ORF">DW848_14155</name>
</gene>
<sequence length="103" mass="10975">MIRAEDVKAGIAEHKPKACTSVLPYLKSKQIHVEHNPAVKGRGRKPQDTPPEKGGGSGESDLVKMLVAIGKEDPEKAGRLADELQEVGALTDADHVRLACNGL</sequence>
<evidence type="ECO:0000313" key="3">
    <source>
        <dbReference type="Proteomes" id="UP000286104"/>
    </source>
</evidence>
<dbReference type="AlphaFoldDB" id="A0A413ZY08"/>
<dbReference type="EMBL" id="QSHU01000025">
    <property type="protein sequence ID" value="RHC36322.1"/>
    <property type="molecule type" value="Genomic_DNA"/>
</dbReference>
<dbReference type="Proteomes" id="UP000286104">
    <property type="component" value="Unassembled WGS sequence"/>
</dbReference>
<feature type="region of interest" description="Disordered" evidence="1">
    <location>
        <begin position="33"/>
        <end position="60"/>
    </location>
</feature>
<accession>A0A413ZY08</accession>
<organism evidence="2 3">
    <name type="scientific">Agathobacter rectalis</name>
    <dbReference type="NCBI Taxonomy" id="39491"/>
    <lineage>
        <taxon>Bacteria</taxon>
        <taxon>Bacillati</taxon>
        <taxon>Bacillota</taxon>
        <taxon>Clostridia</taxon>
        <taxon>Lachnospirales</taxon>
        <taxon>Lachnospiraceae</taxon>
        <taxon>Agathobacter</taxon>
    </lineage>
</organism>
<reference evidence="2 3" key="1">
    <citation type="submission" date="2018-08" db="EMBL/GenBank/DDBJ databases">
        <title>A genome reference for cultivated species of the human gut microbiota.</title>
        <authorList>
            <person name="Zou Y."/>
            <person name="Xue W."/>
            <person name="Luo G."/>
        </authorList>
    </citation>
    <scope>NUCLEOTIDE SEQUENCE [LARGE SCALE GENOMIC DNA]</scope>
    <source>
        <strain evidence="2 3">AM36-3AA</strain>
    </source>
</reference>
<evidence type="ECO:0000256" key="1">
    <source>
        <dbReference type="SAM" id="MobiDB-lite"/>
    </source>
</evidence>
<evidence type="ECO:0000313" key="2">
    <source>
        <dbReference type="EMBL" id="RHC36322.1"/>
    </source>
</evidence>
<comment type="caution">
    <text evidence="2">The sequence shown here is derived from an EMBL/GenBank/DDBJ whole genome shotgun (WGS) entry which is preliminary data.</text>
</comment>
<name>A0A413ZY08_9FIRM</name>